<evidence type="ECO:0000313" key="2">
    <source>
        <dbReference type="EMBL" id="GAV05663.1"/>
    </source>
</evidence>
<organism evidence="2 3">
    <name type="scientific">Ramazzottius varieornatus</name>
    <name type="common">Water bear</name>
    <name type="synonym">Tardigrade</name>
    <dbReference type="NCBI Taxonomy" id="947166"/>
    <lineage>
        <taxon>Eukaryota</taxon>
        <taxon>Metazoa</taxon>
        <taxon>Ecdysozoa</taxon>
        <taxon>Tardigrada</taxon>
        <taxon>Eutardigrada</taxon>
        <taxon>Parachela</taxon>
        <taxon>Hypsibioidea</taxon>
        <taxon>Ramazzottiidae</taxon>
        <taxon>Ramazzottius</taxon>
    </lineage>
</organism>
<protein>
    <submittedName>
        <fullName evidence="2">Uncharacterized protein</fullName>
    </submittedName>
</protein>
<dbReference type="EMBL" id="BDGG01000012">
    <property type="protein sequence ID" value="GAV05663.1"/>
    <property type="molecule type" value="Genomic_DNA"/>
</dbReference>
<sequence length="124" mass="13858">MSDTTSKKRLGRNPFLIRRKKLPVTTWKVLWLSAGSLRPGKLGGRYSLDISIGRNMEELTGSGYDGVKFGRMEHHSSLLLPGLKAWRGLSLLSMDIYFAFALVPVFTGVTISKSIRTVFRAQTL</sequence>
<keyword evidence="1" id="KW-0472">Membrane</keyword>
<keyword evidence="1" id="KW-0812">Transmembrane</keyword>
<comment type="caution">
    <text evidence="2">The sequence shown here is derived from an EMBL/GenBank/DDBJ whole genome shotgun (WGS) entry which is preliminary data.</text>
</comment>
<name>A0A1D1VZ57_RAMVA</name>
<proteinExistence type="predicted"/>
<keyword evidence="3" id="KW-1185">Reference proteome</keyword>
<keyword evidence="1" id="KW-1133">Transmembrane helix</keyword>
<evidence type="ECO:0000256" key="1">
    <source>
        <dbReference type="SAM" id="Phobius"/>
    </source>
</evidence>
<evidence type="ECO:0000313" key="3">
    <source>
        <dbReference type="Proteomes" id="UP000186922"/>
    </source>
</evidence>
<accession>A0A1D1VZ57</accession>
<dbReference type="Proteomes" id="UP000186922">
    <property type="component" value="Unassembled WGS sequence"/>
</dbReference>
<gene>
    <name evidence="2" type="primary">RvY_15759</name>
    <name evidence="2" type="synonym">RvY_15759.1</name>
    <name evidence="2" type="ORF">RvY_15759-1</name>
</gene>
<reference evidence="2 3" key="1">
    <citation type="journal article" date="2016" name="Nat. Commun.">
        <title>Extremotolerant tardigrade genome and improved radiotolerance of human cultured cells by tardigrade-unique protein.</title>
        <authorList>
            <person name="Hashimoto T."/>
            <person name="Horikawa D.D."/>
            <person name="Saito Y."/>
            <person name="Kuwahara H."/>
            <person name="Kozuka-Hata H."/>
            <person name="Shin-I T."/>
            <person name="Minakuchi Y."/>
            <person name="Ohishi K."/>
            <person name="Motoyama A."/>
            <person name="Aizu T."/>
            <person name="Enomoto A."/>
            <person name="Kondo K."/>
            <person name="Tanaka S."/>
            <person name="Hara Y."/>
            <person name="Koshikawa S."/>
            <person name="Sagara H."/>
            <person name="Miura T."/>
            <person name="Yokobori S."/>
            <person name="Miyagawa K."/>
            <person name="Suzuki Y."/>
            <person name="Kubo T."/>
            <person name="Oyama M."/>
            <person name="Kohara Y."/>
            <person name="Fujiyama A."/>
            <person name="Arakawa K."/>
            <person name="Katayama T."/>
            <person name="Toyoda A."/>
            <person name="Kunieda T."/>
        </authorList>
    </citation>
    <scope>NUCLEOTIDE SEQUENCE [LARGE SCALE GENOMIC DNA]</scope>
    <source>
        <strain evidence="2 3">YOKOZUNA-1</strain>
    </source>
</reference>
<feature type="transmembrane region" description="Helical" evidence="1">
    <location>
        <begin position="96"/>
        <end position="115"/>
    </location>
</feature>
<dbReference type="AlphaFoldDB" id="A0A1D1VZ57"/>